<comment type="caution">
    <text evidence="4">The sequence shown here is derived from an EMBL/GenBank/DDBJ whole genome shotgun (WGS) entry which is preliminary data.</text>
</comment>
<dbReference type="Pfam" id="PF00266">
    <property type="entry name" value="Aminotran_5"/>
    <property type="match status" value="1"/>
</dbReference>
<sequence>LKSALRKDTIFVSIMMVNNETGAVMPISQMARLTHRICPDAIFHTDAVQGFLKVPFAAKTLGADLISVSSHKVHGPKGC</sequence>
<dbReference type="InterPro" id="IPR015421">
    <property type="entry name" value="PyrdxlP-dep_Trfase_major"/>
</dbReference>
<evidence type="ECO:0000256" key="2">
    <source>
        <dbReference type="ARBA" id="ARBA00006490"/>
    </source>
</evidence>
<evidence type="ECO:0000259" key="3">
    <source>
        <dbReference type="Pfam" id="PF00266"/>
    </source>
</evidence>
<dbReference type="PANTHER" id="PTHR11601">
    <property type="entry name" value="CYSTEINE DESULFURYLASE FAMILY MEMBER"/>
    <property type="match status" value="1"/>
</dbReference>
<feature type="non-terminal residue" evidence="4">
    <location>
        <position position="1"/>
    </location>
</feature>
<dbReference type="AlphaFoldDB" id="J9F374"/>
<dbReference type="PANTHER" id="PTHR11601:SF34">
    <property type="entry name" value="CYSTEINE DESULFURASE"/>
    <property type="match status" value="1"/>
</dbReference>
<keyword evidence="4" id="KW-0032">Aminotransferase</keyword>
<feature type="domain" description="Aminotransferase class V" evidence="3">
    <location>
        <begin position="2"/>
        <end position="78"/>
    </location>
</feature>
<protein>
    <submittedName>
        <fullName evidence="4">Aminotransferase, class V/Cysteine desulfurase</fullName>
    </submittedName>
</protein>
<organism evidence="4">
    <name type="scientific">gut metagenome</name>
    <dbReference type="NCBI Taxonomy" id="749906"/>
    <lineage>
        <taxon>unclassified sequences</taxon>
        <taxon>metagenomes</taxon>
        <taxon>organismal metagenomes</taxon>
    </lineage>
</organism>
<evidence type="ECO:0000256" key="1">
    <source>
        <dbReference type="ARBA" id="ARBA00001933"/>
    </source>
</evidence>
<comment type="similarity">
    <text evidence="2">Belongs to the class-V pyridoxal-phosphate-dependent aminotransferase family. NifS/IscS subfamily.</text>
</comment>
<comment type="cofactor">
    <cofactor evidence="1">
        <name>pyridoxal 5'-phosphate</name>
        <dbReference type="ChEBI" id="CHEBI:597326"/>
    </cofactor>
</comment>
<dbReference type="InterPro" id="IPR000192">
    <property type="entry name" value="Aminotrans_V_dom"/>
</dbReference>
<reference evidence="4" key="1">
    <citation type="journal article" date="2012" name="PLoS ONE">
        <title>Gene sets for utilization of primary and secondary nutrition supplies in the distal gut of endangered iberian lynx.</title>
        <authorList>
            <person name="Alcaide M."/>
            <person name="Messina E."/>
            <person name="Richter M."/>
            <person name="Bargiela R."/>
            <person name="Peplies J."/>
            <person name="Huws S.A."/>
            <person name="Newbold C.J."/>
            <person name="Golyshin P.N."/>
            <person name="Simon M.A."/>
            <person name="Lopez G."/>
            <person name="Yakimov M.M."/>
            <person name="Ferrer M."/>
        </authorList>
    </citation>
    <scope>NUCLEOTIDE SEQUENCE</scope>
</reference>
<feature type="non-terminal residue" evidence="4">
    <location>
        <position position="79"/>
    </location>
</feature>
<gene>
    <name evidence="4" type="ORF">EVA_22552</name>
</gene>
<keyword evidence="4" id="KW-0808">Transferase</keyword>
<dbReference type="SUPFAM" id="SSF53383">
    <property type="entry name" value="PLP-dependent transferases"/>
    <property type="match status" value="1"/>
</dbReference>
<dbReference type="EMBL" id="AMCI01009531">
    <property type="protein sequence ID" value="EJW89341.1"/>
    <property type="molecule type" value="Genomic_DNA"/>
</dbReference>
<proteinExistence type="inferred from homology"/>
<name>J9F374_9ZZZZ</name>
<dbReference type="GO" id="GO:0008483">
    <property type="term" value="F:transaminase activity"/>
    <property type="evidence" value="ECO:0007669"/>
    <property type="project" value="UniProtKB-KW"/>
</dbReference>
<accession>J9F374</accession>
<evidence type="ECO:0000313" key="4">
    <source>
        <dbReference type="EMBL" id="EJW89341.1"/>
    </source>
</evidence>
<dbReference type="Gene3D" id="3.40.640.10">
    <property type="entry name" value="Type I PLP-dependent aspartate aminotransferase-like (Major domain)"/>
    <property type="match status" value="1"/>
</dbReference>
<dbReference type="InterPro" id="IPR015424">
    <property type="entry name" value="PyrdxlP-dep_Trfase"/>
</dbReference>